<dbReference type="Proteomes" id="UP001596025">
    <property type="component" value="Unassembled WGS sequence"/>
</dbReference>
<comment type="caution">
    <text evidence="2">The sequence shown here is derived from an EMBL/GenBank/DDBJ whole genome shotgun (WGS) entry which is preliminary data.</text>
</comment>
<proteinExistence type="predicted"/>
<evidence type="ECO:0000313" key="2">
    <source>
        <dbReference type="EMBL" id="MFC4694374.1"/>
    </source>
</evidence>
<evidence type="ECO:0000313" key="3">
    <source>
        <dbReference type="Proteomes" id="UP001596025"/>
    </source>
</evidence>
<keyword evidence="3" id="KW-1185">Reference proteome</keyword>
<gene>
    <name evidence="2" type="ORF">ACFO3M_13325</name>
</gene>
<accession>A0ABV9LJW8</accession>
<dbReference type="EMBL" id="JBHSGR010000013">
    <property type="protein sequence ID" value="MFC4694374.1"/>
    <property type="molecule type" value="Genomic_DNA"/>
</dbReference>
<protein>
    <submittedName>
        <fullName evidence="2">Uncharacterized protein</fullName>
    </submittedName>
</protein>
<reference evidence="3" key="1">
    <citation type="journal article" date="2019" name="Int. J. Syst. Evol. Microbiol.">
        <title>The Global Catalogue of Microorganisms (GCM) 10K type strain sequencing project: providing services to taxonomists for standard genome sequencing and annotation.</title>
        <authorList>
            <consortium name="The Broad Institute Genomics Platform"/>
            <consortium name="The Broad Institute Genome Sequencing Center for Infectious Disease"/>
            <person name="Wu L."/>
            <person name="Ma J."/>
        </authorList>
    </citation>
    <scope>NUCLEOTIDE SEQUENCE [LARGE SCALE GENOMIC DNA]</scope>
    <source>
        <strain evidence="3">CCUG 62763</strain>
    </source>
</reference>
<name>A0ABV9LJW8_9ACTN</name>
<sequence>MSEGADWLDQARRLAAGLGQAWVETGAAAEGETPGHEPGGDCRWCPLCRAAAVARRPDVSEALADLLTSAAGALRSGAAPPAPPAPEPAPTPEPEPAQVQHIELG</sequence>
<dbReference type="RefSeq" id="WP_387989285.1">
    <property type="nucleotide sequence ID" value="NZ_JBHSGR010000013.1"/>
</dbReference>
<evidence type="ECO:0000256" key="1">
    <source>
        <dbReference type="SAM" id="MobiDB-lite"/>
    </source>
</evidence>
<feature type="region of interest" description="Disordered" evidence="1">
    <location>
        <begin position="74"/>
        <end position="105"/>
    </location>
</feature>
<organism evidence="2 3">
    <name type="scientific">Geodermatophilus arenarius</name>
    <dbReference type="NCBI Taxonomy" id="1137990"/>
    <lineage>
        <taxon>Bacteria</taxon>
        <taxon>Bacillati</taxon>
        <taxon>Actinomycetota</taxon>
        <taxon>Actinomycetes</taxon>
        <taxon>Geodermatophilales</taxon>
        <taxon>Geodermatophilaceae</taxon>
        <taxon>Geodermatophilus</taxon>
    </lineage>
</organism>
<feature type="compositionally biased region" description="Pro residues" evidence="1">
    <location>
        <begin position="80"/>
        <end position="95"/>
    </location>
</feature>